<name>A0A916DWP6_9BACT</name>
<gene>
    <name evidence="1" type="ORF">AsAng_0064650</name>
</gene>
<evidence type="ECO:0000313" key="2">
    <source>
        <dbReference type="Proteomes" id="UP001060919"/>
    </source>
</evidence>
<evidence type="ECO:0000313" key="1">
    <source>
        <dbReference type="EMBL" id="BDS15681.1"/>
    </source>
</evidence>
<dbReference type="KEGG" id="aup:AsAng_0064650"/>
<geneLocation type="plasmid" evidence="1 2">
    <name>pAUEb</name>
</geneLocation>
<reference evidence="1" key="1">
    <citation type="submission" date="2022-09" db="EMBL/GenBank/DDBJ databases">
        <title>Aureispira anguillicida sp. nov., isolated from Leptocephalus of Japanese eel Anguilla japonica.</title>
        <authorList>
            <person name="Yuasa K."/>
            <person name="Mekata T."/>
            <person name="Ikunari K."/>
        </authorList>
    </citation>
    <scope>NUCLEOTIDE SEQUENCE</scope>
    <source>
        <strain evidence="1">EL160426</strain>
        <plasmid evidence="1">pAUEb</plasmid>
    </source>
</reference>
<protein>
    <submittedName>
        <fullName evidence="1">Uncharacterized protein</fullName>
    </submittedName>
</protein>
<dbReference type="EMBL" id="AP026869">
    <property type="protein sequence ID" value="BDS15681.1"/>
    <property type="molecule type" value="Genomic_DNA"/>
</dbReference>
<dbReference type="AlphaFoldDB" id="A0A916DWP6"/>
<keyword evidence="1" id="KW-0614">Plasmid</keyword>
<proteinExistence type="predicted"/>
<accession>A0A916DWP6</accession>
<dbReference type="RefSeq" id="WP_264793719.1">
    <property type="nucleotide sequence ID" value="NZ_AP026869.1"/>
</dbReference>
<dbReference type="Proteomes" id="UP001060919">
    <property type="component" value="Plasmid pAUEb"/>
</dbReference>
<organism evidence="1 2">
    <name type="scientific">Aureispira anguillae</name>
    <dbReference type="NCBI Taxonomy" id="2864201"/>
    <lineage>
        <taxon>Bacteria</taxon>
        <taxon>Pseudomonadati</taxon>
        <taxon>Bacteroidota</taxon>
        <taxon>Saprospiria</taxon>
        <taxon>Saprospirales</taxon>
        <taxon>Saprospiraceae</taxon>
        <taxon>Aureispira</taxon>
    </lineage>
</organism>
<sequence>MRRIISLRMFLLITSSIILFCSFKTTFDNSPYFIKWANSNLYLDGVIQMRETTLSKYNPSFTGERWLLQEKSQGKYQFTTMAEFRDEKYADLVILDGELLLLLKGDQRIHKASSLWEMTQSNGHTMMVIPSQRGEFAHENGISVYFTMLYGFNF</sequence>
<keyword evidence="2" id="KW-1185">Reference proteome</keyword>